<feature type="region of interest" description="Disordered" evidence="1">
    <location>
        <begin position="3284"/>
        <end position="3319"/>
    </location>
</feature>
<proteinExistence type="predicted"/>
<keyword evidence="3" id="KW-1185">Reference proteome</keyword>
<dbReference type="Proteomes" id="UP001329430">
    <property type="component" value="Chromosome 4"/>
</dbReference>
<feature type="compositionally biased region" description="Polar residues" evidence="1">
    <location>
        <begin position="47"/>
        <end position="61"/>
    </location>
</feature>
<evidence type="ECO:0000313" key="2">
    <source>
        <dbReference type="EMBL" id="KAK5645557.1"/>
    </source>
</evidence>
<feature type="compositionally biased region" description="Acidic residues" evidence="1">
    <location>
        <begin position="1458"/>
        <end position="1467"/>
    </location>
</feature>
<feature type="region of interest" description="Disordered" evidence="1">
    <location>
        <begin position="2444"/>
        <end position="2498"/>
    </location>
</feature>
<name>A0AAN7ZIW3_9COLE</name>
<feature type="compositionally biased region" description="Basic and acidic residues" evidence="1">
    <location>
        <begin position="3003"/>
        <end position="3044"/>
    </location>
</feature>
<feature type="region of interest" description="Disordered" evidence="1">
    <location>
        <begin position="2662"/>
        <end position="2791"/>
    </location>
</feature>
<feature type="compositionally biased region" description="Acidic residues" evidence="1">
    <location>
        <begin position="2265"/>
        <end position="2277"/>
    </location>
</feature>
<feature type="compositionally biased region" description="Basic and acidic residues" evidence="1">
    <location>
        <begin position="1854"/>
        <end position="1863"/>
    </location>
</feature>
<feature type="region of interest" description="Disordered" evidence="1">
    <location>
        <begin position="2975"/>
        <end position="3101"/>
    </location>
</feature>
<feature type="compositionally biased region" description="Basic residues" evidence="1">
    <location>
        <begin position="2993"/>
        <end position="3002"/>
    </location>
</feature>
<evidence type="ECO:0000256" key="1">
    <source>
        <dbReference type="SAM" id="MobiDB-lite"/>
    </source>
</evidence>
<feature type="compositionally biased region" description="Polar residues" evidence="1">
    <location>
        <begin position="2476"/>
        <end position="2490"/>
    </location>
</feature>
<dbReference type="EMBL" id="JAVRBK010000004">
    <property type="protein sequence ID" value="KAK5645557.1"/>
    <property type="molecule type" value="Genomic_DNA"/>
</dbReference>
<feature type="region of interest" description="Disordered" evidence="1">
    <location>
        <begin position="3191"/>
        <end position="3217"/>
    </location>
</feature>
<feature type="compositionally biased region" description="Polar residues" evidence="1">
    <location>
        <begin position="81"/>
        <end position="90"/>
    </location>
</feature>
<feature type="compositionally biased region" description="Basic residues" evidence="1">
    <location>
        <begin position="2912"/>
        <end position="2921"/>
    </location>
</feature>
<accession>A0AAN7ZIW3</accession>
<feature type="region of interest" description="Disordered" evidence="1">
    <location>
        <begin position="120"/>
        <end position="141"/>
    </location>
</feature>
<feature type="compositionally biased region" description="Basic and acidic residues" evidence="1">
    <location>
        <begin position="1611"/>
        <end position="1630"/>
    </location>
</feature>
<reference evidence="2 3" key="1">
    <citation type="journal article" date="2024" name="Insects">
        <title>An Improved Chromosome-Level Genome Assembly of the Firefly Pyrocoelia pectoralis.</title>
        <authorList>
            <person name="Fu X."/>
            <person name="Meyer-Rochow V.B."/>
            <person name="Ballantyne L."/>
            <person name="Zhu X."/>
        </authorList>
    </citation>
    <scope>NUCLEOTIDE SEQUENCE [LARGE SCALE GENOMIC DNA]</scope>
    <source>
        <strain evidence="2">XCY_ONT2</strain>
    </source>
</reference>
<feature type="region of interest" description="Disordered" evidence="1">
    <location>
        <begin position="1834"/>
        <end position="1911"/>
    </location>
</feature>
<feature type="compositionally biased region" description="Basic residues" evidence="1">
    <location>
        <begin position="2456"/>
        <end position="2468"/>
    </location>
</feature>
<feature type="compositionally biased region" description="Basic and acidic residues" evidence="1">
    <location>
        <begin position="1766"/>
        <end position="1798"/>
    </location>
</feature>
<comment type="caution">
    <text evidence="2">The sequence shown here is derived from an EMBL/GenBank/DDBJ whole genome shotgun (WGS) entry which is preliminary data.</text>
</comment>
<feature type="compositionally biased region" description="Polar residues" evidence="1">
    <location>
        <begin position="282"/>
        <end position="293"/>
    </location>
</feature>
<feature type="compositionally biased region" description="Basic residues" evidence="1">
    <location>
        <begin position="1741"/>
        <end position="1750"/>
    </location>
</feature>
<feature type="compositionally biased region" description="Basic and acidic residues" evidence="1">
    <location>
        <begin position="27"/>
        <end position="37"/>
    </location>
</feature>
<feature type="compositionally biased region" description="Basic and acidic residues" evidence="1">
    <location>
        <begin position="3192"/>
        <end position="3205"/>
    </location>
</feature>
<feature type="compositionally biased region" description="Basic residues" evidence="1">
    <location>
        <begin position="1487"/>
        <end position="1502"/>
    </location>
</feature>
<feature type="compositionally biased region" description="Basic and acidic residues" evidence="1">
    <location>
        <begin position="395"/>
        <end position="406"/>
    </location>
</feature>
<feature type="compositionally biased region" description="Basic and acidic residues" evidence="1">
    <location>
        <begin position="187"/>
        <end position="196"/>
    </location>
</feature>
<organism evidence="2 3">
    <name type="scientific">Pyrocoelia pectoralis</name>
    <dbReference type="NCBI Taxonomy" id="417401"/>
    <lineage>
        <taxon>Eukaryota</taxon>
        <taxon>Metazoa</taxon>
        <taxon>Ecdysozoa</taxon>
        <taxon>Arthropoda</taxon>
        <taxon>Hexapoda</taxon>
        <taxon>Insecta</taxon>
        <taxon>Pterygota</taxon>
        <taxon>Neoptera</taxon>
        <taxon>Endopterygota</taxon>
        <taxon>Coleoptera</taxon>
        <taxon>Polyphaga</taxon>
        <taxon>Elateriformia</taxon>
        <taxon>Elateroidea</taxon>
        <taxon>Lampyridae</taxon>
        <taxon>Lampyrinae</taxon>
        <taxon>Pyrocoelia</taxon>
    </lineage>
</organism>
<feature type="compositionally biased region" description="Basic and acidic residues" evidence="1">
    <location>
        <begin position="1368"/>
        <end position="1385"/>
    </location>
</feature>
<feature type="compositionally biased region" description="Basic residues" evidence="1">
    <location>
        <begin position="2249"/>
        <end position="2258"/>
    </location>
</feature>
<feature type="compositionally biased region" description="Polar residues" evidence="1">
    <location>
        <begin position="2714"/>
        <end position="2725"/>
    </location>
</feature>
<feature type="compositionally biased region" description="Basic and acidic residues" evidence="1">
    <location>
        <begin position="2922"/>
        <end position="2948"/>
    </location>
</feature>
<feature type="compositionally biased region" description="Basic and acidic residues" evidence="1">
    <location>
        <begin position="1664"/>
        <end position="1678"/>
    </location>
</feature>
<feature type="region of interest" description="Disordered" evidence="1">
    <location>
        <begin position="2903"/>
        <end position="2955"/>
    </location>
</feature>
<feature type="compositionally biased region" description="Basic and acidic residues" evidence="1">
    <location>
        <begin position="1566"/>
        <end position="1589"/>
    </location>
</feature>
<evidence type="ECO:0000313" key="3">
    <source>
        <dbReference type="Proteomes" id="UP001329430"/>
    </source>
</evidence>
<feature type="region of interest" description="Disordered" evidence="1">
    <location>
        <begin position="22"/>
        <end position="97"/>
    </location>
</feature>
<feature type="compositionally biased region" description="Basic residues" evidence="1">
    <location>
        <begin position="2364"/>
        <end position="2373"/>
    </location>
</feature>
<feature type="compositionally biased region" description="Basic residues" evidence="1">
    <location>
        <begin position="130"/>
        <end position="140"/>
    </location>
</feature>
<feature type="compositionally biased region" description="Basic and acidic residues" evidence="1">
    <location>
        <begin position="3065"/>
        <end position="3079"/>
    </location>
</feature>
<feature type="compositionally biased region" description="Polar residues" evidence="1">
    <location>
        <begin position="1469"/>
        <end position="1484"/>
    </location>
</feature>
<feature type="region of interest" description="Disordered" evidence="1">
    <location>
        <begin position="1967"/>
        <end position="1993"/>
    </location>
</feature>
<feature type="region of interest" description="Disordered" evidence="1">
    <location>
        <begin position="2249"/>
        <end position="2380"/>
    </location>
</feature>
<feature type="region of interest" description="Disordered" evidence="1">
    <location>
        <begin position="270"/>
        <end position="293"/>
    </location>
</feature>
<feature type="region of interest" description="Disordered" evidence="1">
    <location>
        <begin position="1348"/>
        <end position="1414"/>
    </location>
</feature>
<feature type="compositionally biased region" description="Basic residues" evidence="1">
    <location>
        <begin position="2287"/>
        <end position="2298"/>
    </location>
</feature>
<feature type="compositionally biased region" description="Polar residues" evidence="1">
    <location>
        <begin position="1389"/>
        <end position="1403"/>
    </location>
</feature>
<feature type="compositionally biased region" description="Basic and acidic residues" evidence="1">
    <location>
        <begin position="62"/>
        <end position="80"/>
    </location>
</feature>
<protein>
    <submittedName>
        <fullName evidence="2">Uncharacterized protein</fullName>
    </submittedName>
</protein>
<feature type="compositionally biased region" description="Basic residues" evidence="1">
    <location>
        <begin position="2562"/>
        <end position="2573"/>
    </location>
</feature>
<feature type="compositionally biased region" description="Basic residues" evidence="1">
    <location>
        <begin position="2767"/>
        <end position="2777"/>
    </location>
</feature>
<feature type="region of interest" description="Disordered" evidence="1">
    <location>
        <begin position="2819"/>
        <end position="2842"/>
    </location>
</feature>
<feature type="region of interest" description="Disordered" evidence="1">
    <location>
        <begin position="394"/>
        <end position="491"/>
    </location>
</feature>
<feature type="compositionally biased region" description="Basic and acidic residues" evidence="1">
    <location>
        <begin position="2778"/>
        <end position="2790"/>
    </location>
</feature>
<sequence length="3466" mass="393609">METPERHIQIHHQQFEPRQQFIMSGLETHHISDENLRSQEPSVRHLQPSSTETMPSQQRSKSQNDKTNKELESRIEEVQQRVESSSQISSHLGEPIVKSMGGDEIFDVIPKDLVVSSLVETSVSSNTDKQKKKKKAKKNKKDTIEIDRALTEIGNLEITNTVVRTVIEPSDTVKEDEVITTLTKNSKSKEETKVEVPEGSSNKKKSKGKPTQRDASSEAVVTETVTLEKRESPPKTNKIILITHEEVRLTPVLTFKMEFPDQSIEEWETTKRDVTFSEPPSLESTATDSGVNSTDTISEEIELEHVIFGSVKERPSMRITHDDHVTCENVTEQTQLSIAKLEVDTVTEMEIERGTIVDKPFDGKSHKKHRKHKAKKGEVTETVTEVEIKTQQIESHLDDVTERQQEIETPETSHKKKKKNKKTPCDATKVDEIPPEQSERVVASTVPTVVSKKKKKGKKQNAAESQILDVPMSTETNKEKRKKSSRAKSVSFEEAPQIINTEVIQSGQKPKDEVEGETVEQVKRADGEKVFSDEEITESRVEYRGLPIDDATDSWMDASLVETECETHTKEQVVIIESPKVVVDVKKTVEYKGLPLDNTSDLWMDSEIVISDEEVPYNVQVEEQTAPTQEIGNMQPVEETGHTDEEVTPSACRRFVLVMPMPQPEIIEATIAESNDVVKYVDPALNTAENSGTPQAEERRVDYKGLPLDDTSDLWMDSEIVLSDDETGLSSLMPEDIVKSTSEMNLEDKSQMMEQHKELLNKVTEQLTTITVTSEPNLTMTEDQNIQRVKEKSADYKGLPLDDTSDLWMDSEIVLSDDETEVPSLLEERVKPETSKPKPEELNIQIVEDVTEQRITHTRTSEPQQHDLIAVEHKIEYQNLPQVEEKKVDYKGLPLDDTCDLWMDSEIVLSDDENEVSSLVEERVKPETSKAKLEELNIQVVEEVTEQRITPTRTSEPQQHDLIVVEHKIEDQNPPQVEEKKVDYKGLPLDDTSDLWMDSEIVFSDDETEVSSLVEVIPEKSSFKVKIQVMEDESPTKVIEQQIIIADTSEPQQHDVSAIEQNIEDGDILKEYEIVEHADIATITDSQITTETAVQTKQYTPKEKNFRDFDFQLKKREQAPIVVEHYYELIPNYNSCLFRDVERKRCEELSKNETPDSSAPDIPLDIQPLYLSKVDLSELTLDTSETEKFAKPDVRILGLLSEVPHFDTLALRAAEDEWYETKSVDVQQTQPLNLKELALLGLQSEVSIHNTISLYEAEMMWELNKIEKVHEELESPVQTTETERPFHSNLNPNAKIFVPGGRLQFTTTYTTYQSEPTEEGHMWNQPDDTIFEIAQDHGNNVWVLEKPTLEDPMESTDEHPPTKTLSEIPKEEVVTSQEPKPEQEKSATPPRQSAWEQDGSNRQFSDESTDQDHREKVYIFSQTTHKSKIFNDDFGESIEIPPDHDSIRWVDSMLDEPTDELIPDVDETIATTASKDHSQTSPLNIQKPKRSHKSKSPRRKSREQKIPPCDELPPTVWEPRDDAKTFAKVVESSTKEESGETPTPDDTELIYEIDVRLSLNDEPTDDGTRNVWSEHDTPSKESTETKFRSYADIAATDRTPVPSEPITPMKRAKEPTQIRIEVVEEKHTEHQAPTPEQVEEAVEKPVREALVVPKKDKRKSSRSKKSEKDLPQHTRDLDQEPSVEDIVQIVQQTTELIIEHVDAPIIEDNVVQEAPTLISEESKKDTMVPDLNEPIPEATSRLKKHSRSKKKVEAKEVGEAAEEPVSDDHLVVQKNDRSERPRSEKYEKNLPQDTRDGDQVPLIEDLVEIVQQATKVIIENVDAPITEYSVVQESPTLISEEPGKLVEATSIEETQLRGEEPKDSVSTSPKKERKKDLRSKKKDEKEKPHSPKQQVVDALENERDTEVVSAANVQEIVATTAADSTENKLEQNEDNYEKTETFSVTVDEVEPERKDDSVANISESITIPLSSPVKQKRSKKKKRNDEDKQEEGSEVVIAIHAHEKPITPIVQREVVEGTPISAKSDILELSETVVVTQVYIPHQPQEHQEIVTSKEEGGRESNSLQMTYTDKTPAFRIECVVTESVSHIESSIESPKRQERADFKTKVLEEPRDSVVEDRDINQSPVEILETVTTDVPVNEEETDKNGDQIPTEDALVLITEKPKKTRRKIKPIDQPIVEAFSQIQGNVITYANIAATKRPEKLQIEEVIHQQTPTTEHVEIRIEVVGDDRIRNEPLPMDSEGFIEMISRKQRRSRSRSLNKAQEEVEELPMEEEVDENVTLKPETQKKKRSRSRRNKKKTVDKNELCADVQSEEGDEVAPQHTETVEIKSDSPTESDDLTVFDSRRADEQELENIALTSEVPKKKQPRPRRKKEKDSYEQELELHILESVGLTPVIKYIEMEKVYDDDVFEREGTVAMPQEVDPLQQNEGRTLLSHTEIGVEEVDSTSYVTPTTKTPKKKRSRSRRKKEKADEEAQFQSSNESDISTKPDLQSPDKEVHVTCTEQIVVSLEEQVDKLRNVVDDLKSESCEPMQPDEEVHVEVSVHPTVEQVEDLFLATETPKKKRSRSRRKKEKVTEEPSNESVILPQPELIPVLRSPEKEVHIICTDEIIVSTEEQIDKLETVTDDLKPESCAPMLPDEEVDVEISIQPIVEQAEDIIVTTETSTKKRPRSHRKKENISDEPTEENIREDMEVLSEQKSNQLHIIRTEELSEEQSPTETTNERQFSAKLKEEENTGPRQLSPTHPDEVAVFSLEEQIVSVSEPKTPKKKRSRSRRKKDSEKSEPDKESHITYIEELIAQRRVGGAPEFQNIPIMAPKEQPQDKESVQPGLHIPLSQNSVPESVDDKQAHFTYADIAATHKIVKSVEKEEVIHQVHQREPVHIRIEVVGQPVVQHEPLSTDAEGFTEFLTKRERRSRSRSRTKSEEVAPREQPSEEASKSRHSEERATKITNKTVFEELRNEVVQINDEEEIFLTPDEEVSQITQSKEQAAPKKSKKIKSKKVREELRKEAIQIDDKEKELPVREPEPDDEASKSPKGKEEATPKKSKKMKDKKGIEQPEDDEEKDKASPNQRDEDDKKSSKKKKKQNKSKEEKGGIIGMFSSVKNALKKHSGSTTPENVTSPAKINTSVEILLQPPELSETSSTTISLKPSTDLDAFLVNERSVSLPDHATSVVEKKSSFFGSLLSKVTGSKHDTAQKKKDEPSKKKRKSISDTDDDRGVFETIRAKVVDALRRKSVSTVDQNQNLKEDGPFWLDKHIYTDAEEWYQIYLAQLNKANVVQGGVALTGDDPRDKDGDSDSSSGRSSPKPPQPDQTSNFPQANTQIASADLPGGMCRWKDESTYLSELLEDSPKYDILSLLKAESDWNEKKAIVQTSDSECFDYLNATQILSESVAENIIKDTDDLDSYNEPFPTLGPFVRTISSRFPMEEADDNSNDFNISIKKVKCGCVFLGSLCATNHTMLLVK</sequence>
<feature type="region of interest" description="Disordered" evidence="1">
    <location>
        <begin position="360"/>
        <end position="379"/>
    </location>
</feature>
<feature type="region of interest" description="Disordered" evidence="1">
    <location>
        <begin position="1717"/>
        <end position="1799"/>
    </location>
</feature>
<feature type="compositionally biased region" description="Basic residues" evidence="1">
    <location>
        <begin position="1871"/>
        <end position="1880"/>
    </location>
</feature>
<gene>
    <name evidence="2" type="ORF">RI129_006857</name>
</gene>
<feature type="compositionally biased region" description="Basic residues" evidence="1">
    <location>
        <begin position="2667"/>
        <end position="2676"/>
    </location>
</feature>
<feature type="region of interest" description="Disordered" evidence="1">
    <location>
        <begin position="1458"/>
        <end position="1684"/>
    </location>
</feature>
<feature type="region of interest" description="Disordered" evidence="1">
    <location>
        <begin position="184"/>
        <end position="232"/>
    </location>
</feature>
<feature type="region of interest" description="Disordered" evidence="1">
    <location>
        <begin position="2555"/>
        <end position="2582"/>
    </location>
</feature>
<feature type="compositionally biased region" description="Basic residues" evidence="1">
    <location>
        <begin position="365"/>
        <end position="375"/>
    </location>
</feature>